<evidence type="ECO:0000313" key="3">
    <source>
        <dbReference type="EMBL" id="CAG9933208.1"/>
    </source>
</evidence>
<dbReference type="Pfam" id="PF02321">
    <property type="entry name" value="OEP"/>
    <property type="match status" value="2"/>
</dbReference>
<name>A0ABN8AKD0_9PROT</name>
<keyword evidence="3" id="KW-0808">Transferase</keyword>
<dbReference type="SUPFAM" id="SSF56954">
    <property type="entry name" value="Outer membrane efflux proteins (OEP)"/>
    <property type="match status" value="1"/>
</dbReference>
<keyword evidence="2" id="KW-0564">Palmitate</keyword>
<protein>
    <submittedName>
        <fullName evidence="3">Histidine kinase</fullName>
    </submittedName>
</protein>
<dbReference type="PANTHER" id="PTHR30203">
    <property type="entry name" value="OUTER MEMBRANE CATION EFFLUX PROTEIN"/>
    <property type="match status" value="1"/>
</dbReference>
<keyword evidence="2" id="KW-0449">Lipoprotein</keyword>
<keyword evidence="2" id="KW-0812">Transmembrane</keyword>
<evidence type="ECO:0000313" key="4">
    <source>
        <dbReference type="Proteomes" id="UP000839052"/>
    </source>
</evidence>
<sequence>MQFKDKNLYIKSCPAFIRFISRLTAGLLWGGTLSLFGCTSVGPDFKQPDPPAVTSYTTQKLPLQTATAQGNFGGAQHFVVGKDVPVNWWQNFGSPKLNALIDQALNASPTLDAAQATLFQAQQTYAAQAGSLQYPQVNAKLGAQRQKFNPSIFGQPGGSKIFDLYNAGVTVSYNLDLFGGNRRALESFAAQADYQRYQFEGARLTLAANITTTAMSQAQFTAQIKATVAILAAQKKQLNITRQRFQLGAVPRSDEFALLTQVEQTRASIPLLRNNLEKTNHLLAVLVGQLPGTAQIPKFVLADFNLPADLPLIIPSELVRQRPDIQASEALLHVANAQYGVAVSTGYPQINLSPTLGSQALAASSLFGAGSMIWSLVGQVTQPLFNAGLKAGIKSAEAGFNAATANYRQTVLQALRNVADVLRALDNDAQILQAQAAADASAQASLNLIQQQFLLGGVNYLQLLTAQQQAQQTQINLIAAQVQRLTDTAALYQAMGGGWVAASKQRAEIPPQHTQLAMQNTEHKGFVRHLLNPK</sequence>
<comment type="subcellular location">
    <subcellularLocation>
        <location evidence="2">Cell membrane</location>
        <topology evidence="2">Lipid-anchor</topology>
    </subcellularLocation>
</comment>
<dbReference type="EMBL" id="OU912926">
    <property type="protein sequence ID" value="CAG9933208.1"/>
    <property type="molecule type" value="Genomic_DNA"/>
</dbReference>
<dbReference type="InterPro" id="IPR003423">
    <property type="entry name" value="OMP_efflux"/>
</dbReference>
<keyword evidence="3" id="KW-0418">Kinase</keyword>
<dbReference type="Gene3D" id="1.20.1600.10">
    <property type="entry name" value="Outer membrane efflux proteins (OEP)"/>
    <property type="match status" value="1"/>
</dbReference>
<dbReference type="NCBIfam" id="TIGR01845">
    <property type="entry name" value="outer_NodT"/>
    <property type="match status" value="1"/>
</dbReference>
<organism evidence="3 4">
    <name type="scientific">Candidatus Nitrotoga arctica</name>
    <dbReference type="NCBI Taxonomy" id="453162"/>
    <lineage>
        <taxon>Bacteria</taxon>
        <taxon>Pseudomonadati</taxon>
        <taxon>Pseudomonadota</taxon>
        <taxon>Betaproteobacteria</taxon>
        <taxon>Nitrosomonadales</taxon>
        <taxon>Gallionellaceae</taxon>
        <taxon>Candidatus Nitrotoga</taxon>
    </lineage>
</organism>
<reference evidence="3 4" key="1">
    <citation type="submission" date="2021-10" db="EMBL/GenBank/DDBJ databases">
        <authorList>
            <person name="Koch H."/>
        </authorList>
    </citation>
    <scope>NUCLEOTIDE SEQUENCE [LARGE SCALE GENOMIC DNA]</scope>
    <source>
        <strain evidence="3">6680</strain>
    </source>
</reference>
<proteinExistence type="inferred from homology"/>
<dbReference type="PANTHER" id="PTHR30203:SF33">
    <property type="entry name" value="BLR4455 PROTEIN"/>
    <property type="match status" value="1"/>
</dbReference>
<keyword evidence="4" id="KW-1185">Reference proteome</keyword>
<accession>A0ABN8AKD0</accession>
<dbReference type="InterPro" id="IPR010131">
    <property type="entry name" value="MdtP/NodT-like"/>
</dbReference>
<evidence type="ECO:0000256" key="1">
    <source>
        <dbReference type="ARBA" id="ARBA00007613"/>
    </source>
</evidence>
<keyword evidence="2" id="KW-1134">Transmembrane beta strand</keyword>
<dbReference type="Gene3D" id="2.20.200.10">
    <property type="entry name" value="Outer membrane efflux proteins (OEP)"/>
    <property type="match status" value="1"/>
</dbReference>
<dbReference type="Proteomes" id="UP000839052">
    <property type="component" value="Chromosome"/>
</dbReference>
<comment type="similarity">
    <text evidence="1 2">Belongs to the outer membrane factor (OMF) (TC 1.B.17) family.</text>
</comment>
<evidence type="ECO:0000256" key="2">
    <source>
        <dbReference type="RuleBase" id="RU362097"/>
    </source>
</evidence>
<gene>
    <name evidence="3" type="ORF">NTG6680_1959</name>
</gene>
<dbReference type="GO" id="GO:0016301">
    <property type="term" value="F:kinase activity"/>
    <property type="evidence" value="ECO:0007669"/>
    <property type="project" value="UniProtKB-KW"/>
</dbReference>
<keyword evidence="2" id="KW-0472">Membrane</keyword>